<organism evidence="3">
    <name type="scientific">marine metagenome</name>
    <dbReference type="NCBI Taxonomy" id="408172"/>
    <lineage>
        <taxon>unclassified sequences</taxon>
        <taxon>metagenomes</taxon>
        <taxon>ecological metagenomes</taxon>
    </lineage>
</organism>
<dbReference type="SUPFAM" id="SSF53756">
    <property type="entry name" value="UDP-Glycosyltransferase/glycogen phosphorylase"/>
    <property type="match status" value="1"/>
</dbReference>
<dbReference type="EMBL" id="UINC01077973">
    <property type="protein sequence ID" value="SVC18595.1"/>
    <property type="molecule type" value="Genomic_DNA"/>
</dbReference>
<accession>A0A382K439</accession>
<protein>
    <recommendedName>
        <fullName evidence="4">Glycosyltransferase family 9 protein</fullName>
    </recommendedName>
</protein>
<dbReference type="GO" id="GO:0005829">
    <property type="term" value="C:cytosol"/>
    <property type="evidence" value="ECO:0007669"/>
    <property type="project" value="TreeGrafter"/>
</dbReference>
<gene>
    <name evidence="3" type="ORF">METZ01_LOCUS271449</name>
</gene>
<evidence type="ECO:0000256" key="1">
    <source>
        <dbReference type="ARBA" id="ARBA00022676"/>
    </source>
</evidence>
<proteinExistence type="predicted"/>
<dbReference type="Pfam" id="PF01075">
    <property type="entry name" value="Glyco_transf_9"/>
    <property type="match status" value="1"/>
</dbReference>
<feature type="non-terminal residue" evidence="3">
    <location>
        <position position="238"/>
    </location>
</feature>
<sequence>MPLVEMFHLRLTVLNAFPGIGDVLLLSSVVQSIKNKYPKIKVNVVTKHFDLLKNNDSIHSFNKGATFFTFRHWYLEIRQNKNPDKHILSESLDKLGLSSKIRKPHYVVTEEERENAKKRLKPFKKPFIAINTSSKESSKNWLPKYWKELLERLTEGYTVIQLGDESEIEFENTVRFAGKLDLRESVAVLERCSLFVGGVSFLMHAAAAVGVKSVIIYGGRETPSNSGYDQNVNLFERM</sequence>
<reference evidence="3" key="1">
    <citation type="submission" date="2018-05" db="EMBL/GenBank/DDBJ databases">
        <authorList>
            <person name="Lanie J.A."/>
            <person name="Ng W.-L."/>
            <person name="Kazmierczak K.M."/>
            <person name="Andrzejewski T.M."/>
            <person name="Davidsen T.M."/>
            <person name="Wayne K.J."/>
            <person name="Tettelin H."/>
            <person name="Glass J.I."/>
            <person name="Rusch D."/>
            <person name="Podicherti R."/>
            <person name="Tsui H.-C.T."/>
            <person name="Winkler M.E."/>
        </authorList>
    </citation>
    <scope>NUCLEOTIDE SEQUENCE</scope>
</reference>
<dbReference type="AlphaFoldDB" id="A0A382K439"/>
<dbReference type="GO" id="GO:0008713">
    <property type="term" value="F:ADP-heptose-lipopolysaccharide heptosyltransferase activity"/>
    <property type="evidence" value="ECO:0007669"/>
    <property type="project" value="TreeGrafter"/>
</dbReference>
<keyword evidence="2" id="KW-0808">Transferase</keyword>
<evidence type="ECO:0000313" key="3">
    <source>
        <dbReference type="EMBL" id="SVC18595.1"/>
    </source>
</evidence>
<keyword evidence="1" id="KW-0328">Glycosyltransferase</keyword>
<dbReference type="InterPro" id="IPR051199">
    <property type="entry name" value="LPS_LOS_Heptosyltrfase"/>
</dbReference>
<dbReference type="GO" id="GO:0009244">
    <property type="term" value="P:lipopolysaccharide core region biosynthetic process"/>
    <property type="evidence" value="ECO:0007669"/>
    <property type="project" value="TreeGrafter"/>
</dbReference>
<evidence type="ECO:0008006" key="4">
    <source>
        <dbReference type="Google" id="ProtNLM"/>
    </source>
</evidence>
<dbReference type="InterPro" id="IPR002201">
    <property type="entry name" value="Glyco_trans_9"/>
</dbReference>
<dbReference type="CDD" id="cd03789">
    <property type="entry name" value="GT9_LPS_heptosyltransferase"/>
    <property type="match status" value="1"/>
</dbReference>
<name>A0A382K439_9ZZZZ</name>
<evidence type="ECO:0000256" key="2">
    <source>
        <dbReference type="ARBA" id="ARBA00022679"/>
    </source>
</evidence>
<dbReference type="PANTHER" id="PTHR30160">
    <property type="entry name" value="TETRAACYLDISACCHARIDE 4'-KINASE-RELATED"/>
    <property type="match status" value="1"/>
</dbReference>
<dbReference type="Gene3D" id="3.40.50.2000">
    <property type="entry name" value="Glycogen Phosphorylase B"/>
    <property type="match status" value="1"/>
</dbReference>